<dbReference type="KEGG" id="sphl:LPB140_10350"/>
<dbReference type="InterPro" id="IPR000551">
    <property type="entry name" value="MerR-type_HTH_dom"/>
</dbReference>
<accession>A0A1L3JDB2</accession>
<proteinExistence type="predicted"/>
<dbReference type="PROSITE" id="PS00552">
    <property type="entry name" value="HTH_MERR_1"/>
    <property type="match status" value="1"/>
</dbReference>
<organism evidence="6 7">
    <name type="scientific">Sphingorhabdus lutea</name>
    <dbReference type="NCBI Taxonomy" id="1913578"/>
    <lineage>
        <taxon>Bacteria</taxon>
        <taxon>Pseudomonadati</taxon>
        <taxon>Pseudomonadota</taxon>
        <taxon>Alphaproteobacteria</taxon>
        <taxon>Sphingomonadales</taxon>
        <taxon>Sphingomonadaceae</taxon>
        <taxon>Sphingorhabdus</taxon>
    </lineage>
</organism>
<evidence type="ECO:0000313" key="6">
    <source>
        <dbReference type="EMBL" id="APG63118.1"/>
    </source>
</evidence>
<feature type="domain" description="HTH merR-type" evidence="5">
    <location>
        <begin position="1"/>
        <end position="70"/>
    </location>
</feature>
<dbReference type="Proteomes" id="UP000242561">
    <property type="component" value="Chromosome"/>
</dbReference>
<keyword evidence="1" id="KW-0678">Repressor</keyword>
<keyword evidence="2" id="KW-0805">Transcription regulation</keyword>
<reference evidence="6 7" key="1">
    <citation type="submission" date="2016-11" db="EMBL/GenBank/DDBJ databases">
        <title>Sphingorhabdus sp. LPB0140, isolated from marine environment.</title>
        <authorList>
            <person name="Kim E."/>
            <person name="Yi H."/>
        </authorList>
    </citation>
    <scope>NUCLEOTIDE SEQUENCE [LARGE SCALE GENOMIC DNA]</scope>
    <source>
        <strain evidence="6 7">LPB0140</strain>
    </source>
</reference>
<evidence type="ECO:0000313" key="7">
    <source>
        <dbReference type="Proteomes" id="UP000242561"/>
    </source>
</evidence>
<dbReference type="AlphaFoldDB" id="A0A1L3JDB2"/>
<dbReference type="SMART" id="SM00422">
    <property type="entry name" value="HTH_MERR"/>
    <property type="match status" value="1"/>
</dbReference>
<keyword evidence="7" id="KW-1185">Reference proteome</keyword>
<dbReference type="STRING" id="1913578.LPB140_10350"/>
<dbReference type="PANTHER" id="PTHR30204:SF69">
    <property type="entry name" value="MERR-FAMILY TRANSCRIPTIONAL REGULATOR"/>
    <property type="match status" value="1"/>
</dbReference>
<keyword evidence="4" id="KW-0804">Transcription</keyword>
<dbReference type="GO" id="GO:0003700">
    <property type="term" value="F:DNA-binding transcription factor activity"/>
    <property type="evidence" value="ECO:0007669"/>
    <property type="project" value="InterPro"/>
</dbReference>
<gene>
    <name evidence="6" type="ORF">LPB140_10350</name>
</gene>
<evidence type="ECO:0000256" key="3">
    <source>
        <dbReference type="ARBA" id="ARBA00023125"/>
    </source>
</evidence>
<evidence type="ECO:0000256" key="2">
    <source>
        <dbReference type="ARBA" id="ARBA00023015"/>
    </source>
</evidence>
<dbReference type="EMBL" id="CP018154">
    <property type="protein sequence ID" value="APG63118.1"/>
    <property type="molecule type" value="Genomic_DNA"/>
</dbReference>
<dbReference type="Pfam" id="PF13411">
    <property type="entry name" value="MerR_1"/>
    <property type="match status" value="1"/>
</dbReference>
<dbReference type="SUPFAM" id="SSF46955">
    <property type="entry name" value="Putative DNA-binding domain"/>
    <property type="match status" value="1"/>
</dbReference>
<dbReference type="CDD" id="cd04785">
    <property type="entry name" value="HTH_CadR-PbrR-like"/>
    <property type="match status" value="1"/>
</dbReference>
<sequence length="137" mass="15158">MFSIGSLSKKTGVKIPTIRYYEDAGLLDAPERSAGNQRCYTSSALERLAFIKNARELGLSLDAISSLIELSAQPMSKCADADKIVQQQLHDTKRKIARLKRLERELSRMSKSCNSDKVANCAIIESLSEPLALQARD</sequence>
<name>A0A1L3JDB2_9SPHN</name>
<evidence type="ECO:0000256" key="4">
    <source>
        <dbReference type="ARBA" id="ARBA00023163"/>
    </source>
</evidence>
<protein>
    <submittedName>
        <fullName evidence="6">Transcriptional regulator</fullName>
    </submittedName>
</protein>
<dbReference type="PROSITE" id="PS50937">
    <property type="entry name" value="HTH_MERR_2"/>
    <property type="match status" value="1"/>
</dbReference>
<dbReference type="PRINTS" id="PR00040">
    <property type="entry name" value="HTHMERR"/>
</dbReference>
<dbReference type="InterPro" id="IPR009061">
    <property type="entry name" value="DNA-bd_dom_put_sf"/>
</dbReference>
<dbReference type="InterPro" id="IPR047057">
    <property type="entry name" value="MerR_fam"/>
</dbReference>
<dbReference type="GO" id="GO:0003677">
    <property type="term" value="F:DNA binding"/>
    <property type="evidence" value="ECO:0007669"/>
    <property type="project" value="UniProtKB-KW"/>
</dbReference>
<evidence type="ECO:0000259" key="5">
    <source>
        <dbReference type="PROSITE" id="PS50937"/>
    </source>
</evidence>
<keyword evidence="3" id="KW-0238">DNA-binding</keyword>
<dbReference type="Gene3D" id="1.10.1660.10">
    <property type="match status" value="1"/>
</dbReference>
<dbReference type="OrthoDB" id="9802944at2"/>
<dbReference type="PANTHER" id="PTHR30204">
    <property type="entry name" value="REDOX-CYCLING DRUG-SENSING TRANSCRIPTIONAL ACTIVATOR SOXR"/>
    <property type="match status" value="1"/>
</dbReference>
<evidence type="ECO:0000256" key="1">
    <source>
        <dbReference type="ARBA" id="ARBA00022491"/>
    </source>
</evidence>